<dbReference type="SUPFAM" id="SSF81342">
    <property type="entry name" value="Transmembrane di-heme cytochromes"/>
    <property type="match status" value="1"/>
</dbReference>
<reference evidence="9" key="1">
    <citation type="submission" date="2016-06" db="EMBL/GenBank/DDBJ databases">
        <authorList>
            <person name="Rodrigo-Torres L."/>
            <person name="Arahal R.D."/>
            <person name="Lucena T."/>
        </authorList>
    </citation>
    <scope>NUCLEOTIDE SEQUENCE [LARGE SCALE GENOMIC DNA]</scope>
    <source>
        <strain evidence="9">CECT8203</strain>
    </source>
</reference>
<evidence type="ECO:0000256" key="3">
    <source>
        <dbReference type="ARBA" id="ARBA00022692"/>
    </source>
</evidence>
<proteinExistence type="predicted"/>
<accession>A0A240EEU8</accession>
<evidence type="ECO:0000256" key="2">
    <source>
        <dbReference type="ARBA" id="ARBA00022475"/>
    </source>
</evidence>
<dbReference type="GO" id="GO:0005886">
    <property type="term" value="C:plasma membrane"/>
    <property type="evidence" value="ECO:0007669"/>
    <property type="project" value="UniProtKB-SubCell"/>
</dbReference>
<feature type="transmembrane region" description="Helical" evidence="6">
    <location>
        <begin position="192"/>
        <end position="211"/>
    </location>
</feature>
<dbReference type="OrthoDB" id="196472at2"/>
<dbReference type="Pfam" id="PF01292">
    <property type="entry name" value="Ni_hydr_CYTB"/>
    <property type="match status" value="1"/>
</dbReference>
<keyword evidence="2" id="KW-1003">Cell membrane</keyword>
<dbReference type="GO" id="GO:0009055">
    <property type="term" value="F:electron transfer activity"/>
    <property type="evidence" value="ECO:0007669"/>
    <property type="project" value="InterPro"/>
</dbReference>
<evidence type="ECO:0000259" key="7">
    <source>
        <dbReference type="Pfam" id="PF01292"/>
    </source>
</evidence>
<feature type="transmembrane region" description="Helical" evidence="6">
    <location>
        <begin position="36"/>
        <end position="56"/>
    </location>
</feature>
<evidence type="ECO:0000256" key="6">
    <source>
        <dbReference type="SAM" id="Phobius"/>
    </source>
</evidence>
<dbReference type="PANTHER" id="PTHR30485">
    <property type="entry name" value="NI/FE-HYDROGENASE 1 B-TYPE CYTOCHROME SUBUNIT"/>
    <property type="match status" value="1"/>
</dbReference>
<feature type="domain" description="Cytochrome b561 bacterial/Ni-hydrogenase" evidence="7">
    <location>
        <begin position="6"/>
        <end position="173"/>
    </location>
</feature>
<protein>
    <submittedName>
        <fullName evidence="8">Prokaryotic cytochrome b561</fullName>
    </submittedName>
</protein>
<sequence>MQKVKVWDLATRLYHWVQAIVFSGLVITGFNGQGPHIQLGLILFTLLIWRVIWGFIGSESSQFRAFLKNPKTIVQYVFGKTISYVGHNPLGALMVVTMLGLLFLQCVTGMLLAGIFDGLESVGFVIPESLYDVAGTFHIVLADILPMIIALHVGAIIVYKLGGKSLVMAMFTGHQRLNRDAHAPILSSNVKALLVLIFSILVTMAIVAISMV</sequence>
<feature type="transmembrane region" description="Helical" evidence="6">
    <location>
        <begin position="136"/>
        <end position="159"/>
    </location>
</feature>
<evidence type="ECO:0000256" key="5">
    <source>
        <dbReference type="ARBA" id="ARBA00023136"/>
    </source>
</evidence>
<keyword evidence="4 6" id="KW-1133">Transmembrane helix</keyword>
<evidence type="ECO:0000256" key="4">
    <source>
        <dbReference type="ARBA" id="ARBA00022989"/>
    </source>
</evidence>
<evidence type="ECO:0000313" key="9">
    <source>
        <dbReference type="Proteomes" id="UP000219336"/>
    </source>
</evidence>
<comment type="subcellular location">
    <subcellularLocation>
        <location evidence="1">Cell membrane</location>
        <topology evidence="1">Multi-pass membrane protein</topology>
    </subcellularLocation>
</comment>
<name>A0A240EEU8_9VIBR</name>
<evidence type="ECO:0000313" key="8">
    <source>
        <dbReference type="EMBL" id="SNX47204.1"/>
    </source>
</evidence>
<dbReference type="EMBL" id="OANU01000005">
    <property type="protein sequence ID" value="SNX47204.1"/>
    <property type="molecule type" value="Genomic_DNA"/>
</dbReference>
<evidence type="ECO:0000256" key="1">
    <source>
        <dbReference type="ARBA" id="ARBA00004651"/>
    </source>
</evidence>
<dbReference type="Gene3D" id="1.20.950.20">
    <property type="entry name" value="Transmembrane di-heme cytochromes, Chain C"/>
    <property type="match status" value="1"/>
</dbReference>
<dbReference type="GO" id="GO:0022904">
    <property type="term" value="P:respiratory electron transport chain"/>
    <property type="evidence" value="ECO:0007669"/>
    <property type="project" value="InterPro"/>
</dbReference>
<keyword evidence="9" id="KW-1185">Reference proteome</keyword>
<feature type="transmembrane region" description="Helical" evidence="6">
    <location>
        <begin position="90"/>
        <end position="116"/>
    </location>
</feature>
<dbReference type="Proteomes" id="UP000219336">
    <property type="component" value="Unassembled WGS sequence"/>
</dbReference>
<dbReference type="PANTHER" id="PTHR30485:SF2">
    <property type="entry name" value="BLL0597 PROTEIN"/>
    <property type="match status" value="1"/>
</dbReference>
<dbReference type="RefSeq" id="WP_096992501.1">
    <property type="nucleotide sequence ID" value="NZ_JBHSII010000011.1"/>
</dbReference>
<dbReference type="InterPro" id="IPR011577">
    <property type="entry name" value="Cyt_b561_bac/Ni-Hgenase"/>
</dbReference>
<keyword evidence="5 6" id="KW-0472">Membrane</keyword>
<dbReference type="AlphaFoldDB" id="A0A240EEU8"/>
<dbReference type="GO" id="GO:0020037">
    <property type="term" value="F:heme binding"/>
    <property type="evidence" value="ECO:0007669"/>
    <property type="project" value="TreeGrafter"/>
</dbReference>
<dbReference type="InterPro" id="IPR051542">
    <property type="entry name" value="Hydrogenase_cytochrome"/>
</dbReference>
<gene>
    <name evidence="8" type="ORF">VTH8203_00805</name>
</gene>
<dbReference type="InterPro" id="IPR016174">
    <property type="entry name" value="Di-haem_cyt_TM"/>
</dbReference>
<organism evidence="8 9">
    <name type="scientific">Vibrio thalassae</name>
    <dbReference type="NCBI Taxonomy" id="1243014"/>
    <lineage>
        <taxon>Bacteria</taxon>
        <taxon>Pseudomonadati</taxon>
        <taxon>Pseudomonadota</taxon>
        <taxon>Gammaproteobacteria</taxon>
        <taxon>Vibrionales</taxon>
        <taxon>Vibrionaceae</taxon>
        <taxon>Vibrio</taxon>
    </lineage>
</organism>
<keyword evidence="3 6" id="KW-0812">Transmembrane</keyword>
<feature type="transmembrane region" description="Helical" evidence="6">
    <location>
        <begin position="12"/>
        <end position="30"/>
    </location>
</feature>